<dbReference type="Gene3D" id="2.40.160.110">
    <property type="match status" value="1"/>
</dbReference>
<name>A0A8S2DR71_9BILA</name>
<evidence type="ECO:0000256" key="21">
    <source>
        <dbReference type="SAM" id="Phobius"/>
    </source>
</evidence>
<dbReference type="Proteomes" id="UP000682733">
    <property type="component" value="Unassembled WGS sequence"/>
</dbReference>
<keyword evidence="11 20" id="KW-0472">Membrane</keyword>
<evidence type="ECO:0000256" key="19">
    <source>
        <dbReference type="ARBA" id="ARBA00076257"/>
    </source>
</evidence>
<dbReference type="Pfam" id="PF01299">
    <property type="entry name" value="Lamp2-like_luminal"/>
    <property type="match status" value="1"/>
</dbReference>
<evidence type="ECO:0000256" key="18">
    <source>
        <dbReference type="ARBA" id="ARBA00074379"/>
    </source>
</evidence>
<protein>
    <recommendedName>
        <fullName evidence="18">Lysosome-associated membrane glycoprotein 5</fullName>
    </recommendedName>
    <alternativeName>
        <fullName evidence="19">Lysosome-associated membrane protein 5</fullName>
    </alternativeName>
</protein>
<feature type="transmembrane region" description="Helical" evidence="21">
    <location>
        <begin position="232"/>
        <end position="254"/>
    </location>
</feature>
<evidence type="ECO:0000256" key="8">
    <source>
        <dbReference type="ARBA" id="ARBA00022753"/>
    </source>
</evidence>
<dbReference type="GO" id="GO:0005765">
    <property type="term" value="C:lysosomal membrane"/>
    <property type="evidence" value="ECO:0007669"/>
    <property type="project" value="TreeGrafter"/>
</dbReference>
<dbReference type="AlphaFoldDB" id="A0A8S2DR71"/>
<dbReference type="Pfam" id="PF21222">
    <property type="entry name" value="Lamp2_2nd"/>
    <property type="match status" value="1"/>
</dbReference>
<dbReference type="InterPro" id="IPR048528">
    <property type="entry name" value="Lamp2-like_luminal"/>
</dbReference>
<keyword evidence="9 21" id="KW-1133">Transmembrane helix</keyword>
<evidence type="ECO:0000313" key="26">
    <source>
        <dbReference type="Proteomes" id="UP000677228"/>
    </source>
</evidence>
<sequence length="272" mass="30712">MPAVHAQLHQYVPIAFEDIVKMTRFDAPHQGLLCFVFISSVKSDTFPDNFSLPIESPNKCFVGQFKFDFDVKYPLKDGTYKTVNFVVDNSTYINYNGSCSQMGDNTTHTLTIYMVANSWYIDLIFNLNKSIASLQQTAVAMVIDNATFPNVDTTLFGNYKVEKNVLLFKADQGNSFRCNSKTIVVFDTQKNITVTLDMHDVHVQAFYDNSQPFTGYGVEIVCADDMKKDSNLIPIVVGICLAVLVVIVLVAYLIGRRRSRNTDLFEERKNKA</sequence>
<dbReference type="InterPro" id="IPR002000">
    <property type="entry name" value="Lysosome-assoc_membr_glycop"/>
</dbReference>
<evidence type="ECO:0000256" key="9">
    <source>
        <dbReference type="ARBA" id="ARBA00022989"/>
    </source>
</evidence>
<evidence type="ECO:0000256" key="3">
    <source>
        <dbReference type="ARBA" id="ARBA00004172"/>
    </source>
</evidence>
<evidence type="ECO:0000256" key="5">
    <source>
        <dbReference type="ARBA" id="ARBA00009644"/>
    </source>
</evidence>
<evidence type="ECO:0000256" key="4">
    <source>
        <dbReference type="ARBA" id="ARBA00004279"/>
    </source>
</evidence>
<evidence type="ECO:0000256" key="13">
    <source>
        <dbReference type="ARBA" id="ARBA00023273"/>
    </source>
</evidence>
<keyword evidence="14" id="KW-0968">Cytoplasmic vesicle</keyword>
<evidence type="ECO:0000256" key="7">
    <source>
        <dbReference type="ARBA" id="ARBA00022729"/>
    </source>
</evidence>
<dbReference type="GO" id="GO:0031902">
    <property type="term" value="C:late endosome membrane"/>
    <property type="evidence" value="ECO:0007669"/>
    <property type="project" value="TreeGrafter"/>
</dbReference>
<comment type="caution">
    <text evidence="24">The sequence shown here is derived from an EMBL/GenBank/DDBJ whole genome shotgun (WGS) entry which is preliminary data.</text>
</comment>
<dbReference type="PROSITE" id="PS51407">
    <property type="entry name" value="LAMP_3"/>
    <property type="match status" value="1"/>
</dbReference>
<evidence type="ECO:0000256" key="20">
    <source>
        <dbReference type="PROSITE-ProRule" id="PRU00740"/>
    </source>
</evidence>
<comment type="similarity">
    <text evidence="5 20">Belongs to the LAMP family.</text>
</comment>
<comment type="caution">
    <text evidence="20">Lacks conserved residue(s) required for the propagation of feature annotation.</text>
</comment>
<feature type="domain" description="Lysosome-associated membrane glycoprotein 2-like luminal" evidence="22">
    <location>
        <begin position="58"/>
        <end position="206"/>
    </location>
</feature>
<reference evidence="24" key="1">
    <citation type="submission" date="2021-02" db="EMBL/GenBank/DDBJ databases">
        <authorList>
            <person name="Nowell W R."/>
        </authorList>
    </citation>
    <scope>NUCLEOTIDE SEQUENCE</scope>
</reference>
<dbReference type="PANTHER" id="PTHR11506:SF35">
    <property type="entry name" value="LYSOSOME-ASSOCIATED MEMBRANE GLYCOPROTEIN 5"/>
    <property type="match status" value="1"/>
</dbReference>
<dbReference type="GO" id="GO:0005886">
    <property type="term" value="C:plasma membrane"/>
    <property type="evidence" value="ECO:0007669"/>
    <property type="project" value="UniProtKB-SubCell"/>
</dbReference>
<keyword evidence="8" id="KW-0967">Endosome</keyword>
<evidence type="ECO:0000313" key="24">
    <source>
        <dbReference type="EMBL" id="CAF0953769.1"/>
    </source>
</evidence>
<comment type="function">
    <text evidence="16">Plays a role in short-term synaptic plasticity in a subset of GABAergic neurons in the brain.</text>
</comment>
<evidence type="ECO:0000256" key="14">
    <source>
        <dbReference type="ARBA" id="ARBA00023329"/>
    </source>
</evidence>
<dbReference type="GO" id="GO:0072594">
    <property type="term" value="P:establishment of protein localization to organelle"/>
    <property type="evidence" value="ECO:0007669"/>
    <property type="project" value="TreeGrafter"/>
</dbReference>
<keyword evidence="10" id="KW-0770">Synapse</keyword>
<evidence type="ECO:0000256" key="11">
    <source>
        <dbReference type="ARBA" id="ARBA00023136"/>
    </source>
</evidence>
<keyword evidence="7" id="KW-0732">Signal</keyword>
<evidence type="ECO:0000256" key="12">
    <source>
        <dbReference type="ARBA" id="ARBA00023180"/>
    </source>
</evidence>
<organism evidence="24 26">
    <name type="scientific">Didymodactylos carnosus</name>
    <dbReference type="NCBI Taxonomy" id="1234261"/>
    <lineage>
        <taxon>Eukaryota</taxon>
        <taxon>Metazoa</taxon>
        <taxon>Spiralia</taxon>
        <taxon>Gnathifera</taxon>
        <taxon>Rotifera</taxon>
        <taxon>Eurotatoria</taxon>
        <taxon>Bdelloidea</taxon>
        <taxon>Philodinida</taxon>
        <taxon>Philodinidae</taxon>
        <taxon>Didymodactylos</taxon>
    </lineage>
</organism>
<evidence type="ECO:0000256" key="1">
    <source>
        <dbReference type="ARBA" id="ARBA00004151"/>
    </source>
</evidence>
<evidence type="ECO:0000259" key="23">
    <source>
        <dbReference type="Pfam" id="PF21222"/>
    </source>
</evidence>
<evidence type="ECO:0000256" key="16">
    <source>
        <dbReference type="ARBA" id="ARBA00053950"/>
    </source>
</evidence>
<evidence type="ECO:0000259" key="22">
    <source>
        <dbReference type="Pfam" id="PF01299"/>
    </source>
</evidence>
<evidence type="ECO:0000256" key="15">
    <source>
        <dbReference type="ARBA" id="ARBA00029428"/>
    </source>
</evidence>
<dbReference type="EMBL" id="CAJNOK010004901">
    <property type="protein sequence ID" value="CAF0953769.1"/>
    <property type="molecule type" value="Genomic_DNA"/>
</dbReference>
<proteinExistence type="inferred from homology"/>
<keyword evidence="13" id="KW-0966">Cell projection</keyword>
<evidence type="ECO:0000256" key="6">
    <source>
        <dbReference type="ARBA" id="ARBA00022692"/>
    </source>
</evidence>
<dbReference type="PANTHER" id="PTHR11506">
    <property type="entry name" value="LYSOSOME-ASSOCIATED MEMBRANE GLYCOPROTEIN"/>
    <property type="match status" value="1"/>
</dbReference>
<evidence type="ECO:0000256" key="2">
    <source>
        <dbReference type="ARBA" id="ARBA00004158"/>
    </source>
</evidence>
<evidence type="ECO:0000313" key="25">
    <source>
        <dbReference type="EMBL" id="CAF3727320.1"/>
    </source>
</evidence>
<evidence type="ECO:0000256" key="10">
    <source>
        <dbReference type="ARBA" id="ARBA00023018"/>
    </source>
</evidence>
<feature type="domain" description="Lysosome-associated membrane glycoprotein 2-like transmembrane" evidence="23">
    <location>
        <begin position="233"/>
        <end position="260"/>
    </location>
</feature>
<keyword evidence="6 20" id="KW-0812">Transmembrane</keyword>
<keyword evidence="12" id="KW-0325">Glycoprotein</keyword>
<dbReference type="EMBL" id="CAJOBA010004906">
    <property type="protein sequence ID" value="CAF3727320.1"/>
    <property type="molecule type" value="Genomic_DNA"/>
</dbReference>
<accession>A0A8S2DR71</accession>
<evidence type="ECO:0000256" key="17">
    <source>
        <dbReference type="ARBA" id="ARBA00060492"/>
    </source>
</evidence>
<dbReference type="Proteomes" id="UP000677228">
    <property type="component" value="Unassembled WGS sequence"/>
</dbReference>
<comment type="subcellular location">
    <subcellularLocation>
        <location evidence="4">Cell projection</location>
        <location evidence="4">Dendrite</location>
    </subcellularLocation>
    <subcellularLocation>
        <location evidence="17">Cell projection</location>
        <location evidence="17">Growth cone membrane</location>
        <topology evidence="17">Single-pass type I membrane protein</topology>
    </subcellularLocation>
    <subcellularLocation>
        <location evidence="15">Cytoplasmic vesicle</location>
        <location evidence="15">Secretory vesicle</location>
        <location evidence="15">Synaptic vesicle membrane</location>
        <topology evidence="15">Single-pass type I membrane protein</topology>
    </subcellularLocation>
    <subcellularLocation>
        <location evidence="2">Early endosome membrane</location>
        <topology evidence="2">Single-pass type I membrane protein</topology>
    </subcellularLocation>
    <subcellularLocation>
        <location evidence="1">Endoplasmic reticulum-Golgi intermediate compartment membrane</location>
        <topology evidence="1">Single-pass type I membrane protein</topology>
    </subcellularLocation>
    <subcellularLocation>
        <location evidence="20">Membrane</location>
        <topology evidence="20">Single-pass type I membrane protein</topology>
    </subcellularLocation>
    <subcellularLocation>
        <location evidence="3">Recycling endosome</location>
    </subcellularLocation>
</comment>
<gene>
    <name evidence="24" type="ORF">OVA965_LOCUS12277</name>
    <name evidence="25" type="ORF">TMI583_LOCUS12281</name>
</gene>
<dbReference type="InterPro" id="IPR048524">
    <property type="entry name" value="Lamp2-like_TM"/>
</dbReference>